<accession>A0AAC9HSX4</accession>
<gene>
    <name evidence="2" type="ORF">TL08_20435</name>
</gene>
<dbReference type="EMBL" id="CP014859">
    <property type="protein sequence ID" value="AOS64878.1"/>
    <property type="molecule type" value="Genomic_DNA"/>
</dbReference>
<dbReference type="InterPro" id="IPR038694">
    <property type="entry name" value="DUF427_sf"/>
</dbReference>
<sequence>MGFVLTKPPAGHYRRSMSLTMGNGPFAKPLAGTLNFDLAAAAPASVIYLYGLDRRIRGEFAGEIIVDTVRATMVHETRLLPQWYLPLADVRPGVLIESDSRTHCPYKGDARYWHLSLNGRTVHDAAWSYPEPLPGSPDLRGLVAFYQERMDAWFEEDERLVGHPRDPFHRVDTRRSGRRVIVRIDGTVVGDSRNAVALFETGLPVRWYLPVDDVAVELLTPSDATSRCPYKGASVYYHLKGTPEGIDNIEDIAWSIPEPLPEAGAVAGHLSFDGHSVSVTVQD</sequence>
<dbReference type="Gene3D" id="2.170.150.40">
    <property type="entry name" value="Domain of unknown function (DUF427)"/>
    <property type="match status" value="2"/>
</dbReference>
<dbReference type="AlphaFoldDB" id="A0AAC9HSX4"/>
<evidence type="ECO:0000313" key="3">
    <source>
        <dbReference type="Proteomes" id="UP000095210"/>
    </source>
</evidence>
<name>A0AAC9HSX4_9PSEU</name>
<keyword evidence="3" id="KW-1185">Reference proteome</keyword>
<evidence type="ECO:0000259" key="1">
    <source>
        <dbReference type="Pfam" id="PF04248"/>
    </source>
</evidence>
<dbReference type="Pfam" id="PF04248">
    <property type="entry name" value="NTP_transf_9"/>
    <property type="match status" value="2"/>
</dbReference>
<dbReference type="PANTHER" id="PTHR34310:SF9">
    <property type="entry name" value="BLR5716 PROTEIN"/>
    <property type="match status" value="1"/>
</dbReference>
<organism evidence="2 3">
    <name type="scientific">Actinoalloteichus hymeniacidonis</name>
    <dbReference type="NCBI Taxonomy" id="340345"/>
    <lineage>
        <taxon>Bacteria</taxon>
        <taxon>Bacillati</taxon>
        <taxon>Actinomycetota</taxon>
        <taxon>Actinomycetes</taxon>
        <taxon>Pseudonocardiales</taxon>
        <taxon>Pseudonocardiaceae</taxon>
        <taxon>Actinoalloteichus</taxon>
    </lineage>
</organism>
<reference evidence="3" key="1">
    <citation type="submission" date="2016-03" db="EMBL/GenBank/DDBJ databases">
        <title>Complete genome sequence of the type strain Actinoalloteichus hymeniacidonis DSM 45092.</title>
        <authorList>
            <person name="Schaffert L."/>
            <person name="Albersmeier A."/>
            <person name="Winkler A."/>
            <person name="Kalinowski J."/>
            <person name="Zotchev S."/>
            <person name="Ruckert C."/>
        </authorList>
    </citation>
    <scope>NUCLEOTIDE SEQUENCE [LARGE SCALE GENOMIC DNA]</scope>
    <source>
        <strain evidence="3">HPA177(T) (DSM 45092(T))</strain>
    </source>
</reference>
<evidence type="ECO:0000313" key="2">
    <source>
        <dbReference type="EMBL" id="AOS64878.1"/>
    </source>
</evidence>
<dbReference type="KEGG" id="ahm:TL08_20435"/>
<feature type="domain" description="DUF427" evidence="1">
    <location>
        <begin position="181"/>
        <end position="273"/>
    </location>
</feature>
<protein>
    <recommendedName>
        <fullName evidence="1">DUF427 domain-containing protein</fullName>
    </recommendedName>
</protein>
<feature type="domain" description="DUF427" evidence="1">
    <location>
        <begin position="57"/>
        <end position="148"/>
    </location>
</feature>
<proteinExistence type="predicted"/>
<dbReference type="PANTHER" id="PTHR34310">
    <property type="entry name" value="DUF427 DOMAIN PROTEIN (AFU_ORTHOLOGUE AFUA_3G02220)"/>
    <property type="match status" value="1"/>
</dbReference>
<dbReference type="Proteomes" id="UP000095210">
    <property type="component" value="Chromosome"/>
</dbReference>
<dbReference type="InterPro" id="IPR007361">
    <property type="entry name" value="DUF427"/>
</dbReference>